<dbReference type="Gene3D" id="3.40.50.2300">
    <property type="match status" value="2"/>
</dbReference>
<protein>
    <submittedName>
        <fullName evidence="6">Leucine-, isoleucine-, valine-, threonine-, and alanine-binding protein</fullName>
    </submittedName>
</protein>
<organism evidence="6 7">
    <name type="scientific">Candidatus Accumulibacter adjunctus</name>
    <dbReference type="NCBI Taxonomy" id="1454001"/>
    <lineage>
        <taxon>Bacteria</taxon>
        <taxon>Pseudomonadati</taxon>
        <taxon>Pseudomonadota</taxon>
        <taxon>Betaproteobacteria</taxon>
        <taxon>Candidatus Accumulibacter</taxon>
    </lineage>
</organism>
<evidence type="ECO:0000256" key="2">
    <source>
        <dbReference type="ARBA" id="ARBA00022448"/>
    </source>
</evidence>
<keyword evidence="3" id="KW-0732">Signal</keyword>
<dbReference type="GO" id="GO:0006865">
    <property type="term" value="P:amino acid transport"/>
    <property type="evidence" value="ECO:0007669"/>
    <property type="project" value="UniProtKB-KW"/>
</dbReference>
<dbReference type="InterPro" id="IPR000709">
    <property type="entry name" value="Leu_Ile_Val-bd"/>
</dbReference>
<reference evidence="6" key="1">
    <citation type="submission" date="2014-02" db="EMBL/GenBank/DDBJ databases">
        <title>Expanding our view of genomic diversity in Candidatus Accumulibacter clades.</title>
        <authorList>
            <person name="Skennerton C.T."/>
            <person name="Barr J.J."/>
            <person name="Slater F.R."/>
            <person name="Bond P.L."/>
            <person name="Tyson G.W."/>
        </authorList>
    </citation>
    <scope>NUCLEOTIDE SEQUENCE [LARGE SCALE GENOMIC DNA]</scope>
</reference>
<dbReference type="InterPro" id="IPR051010">
    <property type="entry name" value="BCAA_transport"/>
</dbReference>
<keyword evidence="4" id="KW-0029">Amino-acid transport</keyword>
<dbReference type="PATRIC" id="fig|1454001.3.peg.1178"/>
<evidence type="ECO:0000313" key="6">
    <source>
        <dbReference type="EMBL" id="EXI68374.1"/>
    </source>
</evidence>
<evidence type="ECO:0000256" key="1">
    <source>
        <dbReference type="ARBA" id="ARBA00010062"/>
    </source>
</evidence>
<gene>
    <name evidence="6" type="primary">braC_2</name>
    <name evidence="6" type="ORF">AW08_01155</name>
</gene>
<dbReference type="PANTHER" id="PTHR30483:SF6">
    <property type="entry name" value="PERIPLASMIC BINDING PROTEIN OF ABC TRANSPORTER FOR NATURAL AMINO ACIDS"/>
    <property type="match status" value="1"/>
</dbReference>
<evidence type="ECO:0000313" key="7">
    <source>
        <dbReference type="Proteomes" id="UP000020218"/>
    </source>
</evidence>
<keyword evidence="7" id="KW-1185">Reference proteome</keyword>
<accession>A0A011PPW5</accession>
<dbReference type="Pfam" id="PF13458">
    <property type="entry name" value="Peripla_BP_6"/>
    <property type="match status" value="1"/>
</dbReference>
<evidence type="ECO:0000256" key="3">
    <source>
        <dbReference type="ARBA" id="ARBA00022729"/>
    </source>
</evidence>
<feature type="domain" description="Leucine-binding protein" evidence="5">
    <location>
        <begin position="31"/>
        <end position="369"/>
    </location>
</feature>
<keyword evidence="2" id="KW-0813">Transport</keyword>
<dbReference type="EMBL" id="JFAX01000005">
    <property type="protein sequence ID" value="EXI68374.1"/>
    <property type="molecule type" value="Genomic_DNA"/>
</dbReference>
<dbReference type="InterPro" id="IPR028082">
    <property type="entry name" value="Peripla_BP_I"/>
</dbReference>
<evidence type="ECO:0000259" key="5">
    <source>
        <dbReference type="Pfam" id="PF13458"/>
    </source>
</evidence>
<dbReference type="STRING" id="1454001.AW08_01155"/>
<evidence type="ECO:0000256" key="4">
    <source>
        <dbReference type="ARBA" id="ARBA00022970"/>
    </source>
</evidence>
<dbReference type="SUPFAM" id="SSF53822">
    <property type="entry name" value="Periplasmic binding protein-like I"/>
    <property type="match status" value="1"/>
</dbReference>
<proteinExistence type="inferred from homology"/>
<comment type="similarity">
    <text evidence="1">Belongs to the leucine-binding protein family.</text>
</comment>
<dbReference type="AlphaFoldDB" id="A0A011PPW5"/>
<dbReference type="CDD" id="cd19983">
    <property type="entry name" value="PBP1_ABC_HAAT-like"/>
    <property type="match status" value="1"/>
</dbReference>
<dbReference type="PRINTS" id="PR00337">
    <property type="entry name" value="LEUILEVALBP"/>
</dbReference>
<dbReference type="InterPro" id="IPR028081">
    <property type="entry name" value="Leu-bd"/>
</dbReference>
<sequence>MRIFLNRNVCSPIWSVLVFVGCLAGCAPSEPIRIGFVGGTSGRVADLGIAGRDAVLLAVELRNQAGGIGGRKVELLIRDDRQEPEAAQKALRDLIAEGVVAIVGPMTSTMAMAMVAMANEARIPLLSPTASTDELSGLDDHFFRLNASTRENASRIAQYHLRQRATGRLAVAYDLRNEAYAKAWLNSFSATYVQGGGELVTNPIGFAAGGEAALLPVAQALLATAADGVLIVANSMDTAMLCQQLRKLDPRIPIVTSEWAATERLLELGGKAVEGVIVAQNFDRNSSEPRYRQFHHSYRERFHREPGFGGVIAFDAANVLLDALAYRQEGRSVKETILAIRRFDGVQEPLVFNEFGEVTRGLFITVVRGGGFVVVE</sequence>
<dbReference type="PANTHER" id="PTHR30483">
    <property type="entry name" value="LEUCINE-SPECIFIC-BINDING PROTEIN"/>
    <property type="match status" value="1"/>
</dbReference>
<name>A0A011PPW5_9PROT</name>
<dbReference type="PROSITE" id="PS51257">
    <property type="entry name" value="PROKAR_LIPOPROTEIN"/>
    <property type="match status" value="1"/>
</dbReference>
<comment type="caution">
    <text evidence="6">The sequence shown here is derived from an EMBL/GenBank/DDBJ whole genome shotgun (WGS) entry which is preliminary data.</text>
</comment>
<dbReference type="Proteomes" id="UP000020218">
    <property type="component" value="Unassembled WGS sequence"/>
</dbReference>